<dbReference type="EMBL" id="SOCP01000026">
    <property type="protein sequence ID" value="TDV38705.1"/>
    <property type="molecule type" value="Genomic_DNA"/>
</dbReference>
<dbReference type="PROSITE" id="PS50022">
    <property type="entry name" value="FA58C_3"/>
    <property type="match status" value="1"/>
</dbReference>
<proteinExistence type="predicted"/>
<dbReference type="Gene3D" id="2.60.120.260">
    <property type="entry name" value="Galactose-binding domain-like"/>
    <property type="match status" value="2"/>
</dbReference>
<dbReference type="InterPro" id="IPR000421">
    <property type="entry name" value="FA58C"/>
</dbReference>
<dbReference type="SUPFAM" id="SSF49299">
    <property type="entry name" value="PKD domain"/>
    <property type="match status" value="1"/>
</dbReference>
<dbReference type="InterPro" id="IPR054491">
    <property type="entry name" value="MGH1-like_GH"/>
</dbReference>
<comment type="caution">
    <text evidence="3">The sequence shown here is derived from an EMBL/GenBank/DDBJ whole genome shotgun (WGS) entry which is preliminary data.</text>
</comment>
<dbReference type="AlphaFoldDB" id="A0A4R7UT12"/>
<evidence type="ECO:0000259" key="2">
    <source>
        <dbReference type="PROSITE" id="PS50022"/>
    </source>
</evidence>
<organism evidence="3 4">
    <name type="scientific">Actinophytocola oryzae</name>
    <dbReference type="NCBI Taxonomy" id="502181"/>
    <lineage>
        <taxon>Bacteria</taxon>
        <taxon>Bacillati</taxon>
        <taxon>Actinomycetota</taxon>
        <taxon>Actinomycetes</taxon>
        <taxon>Pseudonocardiales</taxon>
        <taxon>Pseudonocardiaceae</taxon>
    </lineage>
</organism>
<dbReference type="Pfam" id="PF07532">
    <property type="entry name" value="Big_4"/>
    <property type="match status" value="1"/>
</dbReference>
<evidence type="ECO:0000313" key="3">
    <source>
        <dbReference type="EMBL" id="TDV38705.1"/>
    </source>
</evidence>
<feature type="chain" id="PRO_5020704645" evidence="1">
    <location>
        <begin position="32"/>
        <end position="1273"/>
    </location>
</feature>
<dbReference type="InterPro" id="IPR008979">
    <property type="entry name" value="Galactose-bd-like_sf"/>
</dbReference>
<protein>
    <submittedName>
        <fullName evidence="3">Ig-like protein group 4</fullName>
    </submittedName>
</protein>
<dbReference type="RefSeq" id="WP_133908836.1">
    <property type="nucleotide sequence ID" value="NZ_SOCP01000026.1"/>
</dbReference>
<name>A0A4R7UT12_9PSEU</name>
<dbReference type="Gene3D" id="2.60.40.10">
    <property type="entry name" value="Immunoglobulins"/>
    <property type="match status" value="1"/>
</dbReference>
<dbReference type="SUPFAM" id="SSF48208">
    <property type="entry name" value="Six-hairpin glycosidases"/>
    <property type="match status" value="1"/>
</dbReference>
<feature type="domain" description="F5/8 type C" evidence="2">
    <location>
        <begin position="800"/>
        <end position="951"/>
    </location>
</feature>
<keyword evidence="4" id="KW-1185">Reference proteome</keyword>
<feature type="signal peptide" evidence="1">
    <location>
        <begin position="1"/>
        <end position="31"/>
    </location>
</feature>
<accession>A0A4R7UT12</accession>
<dbReference type="OrthoDB" id="231241at2"/>
<dbReference type="InterPro" id="IPR012341">
    <property type="entry name" value="6hp_glycosidase-like_sf"/>
</dbReference>
<gene>
    <name evidence="3" type="ORF">CLV71_12691</name>
</gene>
<keyword evidence="1" id="KW-0732">Signal</keyword>
<evidence type="ECO:0000256" key="1">
    <source>
        <dbReference type="SAM" id="SignalP"/>
    </source>
</evidence>
<dbReference type="Gene3D" id="1.50.10.10">
    <property type="match status" value="1"/>
</dbReference>
<dbReference type="GO" id="GO:0005975">
    <property type="term" value="P:carbohydrate metabolic process"/>
    <property type="evidence" value="ECO:0007669"/>
    <property type="project" value="InterPro"/>
</dbReference>
<evidence type="ECO:0000313" key="4">
    <source>
        <dbReference type="Proteomes" id="UP000294927"/>
    </source>
</evidence>
<dbReference type="InterPro" id="IPR011081">
    <property type="entry name" value="Big_4"/>
</dbReference>
<dbReference type="InterPro" id="IPR013783">
    <property type="entry name" value="Ig-like_fold"/>
</dbReference>
<dbReference type="Pfam" id="PF22633">
    <property type="entry name" value="F5_F8_type_C_2"/>
    <property type="match status" value="1"/>
</dbReference>
<dbReference type="Proteomes" id="UP000294927">
    <property type="component" value="Unassembled WGS sequence"/>
</dbReference>
<dbReference type="InterPro" id="IPR008928">
    <property type="entry name" value="6-hairpin_glycosidase_sf"/>
</dbReference>
<dbReference type="SUPFAM" id="SSF49785">
    <property type="entry name" value="Galactose-binding domain-like"/>
    <property type="match status" value="1"/>
</dbReference>
<sequence>MRISTTRWRPPVLAAVLAAAMLTAVDTPAGAEQAIGFPTFTGQPPPAEPVAYGNRMMRAMYDAEAGGTDFWMDRLLARRGNDPAGSWLMTRGRTVYMRQHDNAVIGFGGRVAYYNEFFGSFSNQNAYTVTIGGGGFTENVADRLQTPSYWSGSYTNSDLRAGVKKFVTHDNVAVTVMALTNTGAASRTLALTVDSPFTRTATGAELTGLQEVRNSRGERLTTIFPRLSAQGLSPSGGKLAGEVTVPSGQTVTVKVQLGFVADEIPASRTEYDQYRGLSPANAFATHVRTYNRWWADNIPYVDVPEPAIKKHVYYRWWLMRFNFLDADIPGNDFQFPTSIEGVLGYNNAIALTVPMFIDDLKYLRDPMYSYGPWVSTGESSGGGRFVDNPGDPENWSNSYTQYIAEAAWRSYEVHGGQAPIVANLARYAEGDVKGQLDFYDHDGNGLIEYDWGALTGNDADAVSFHWRDGNLDRAEAAYQYSGALAAAAAYEQLGNAAKAAELRGIADRVRTAILDVLWNPDDRLFEHRHVATDTHVPWKEINNYYPFSVGAVPDEEPYTDALRLFADPAEYPIFPFYTANQADKAEAAEQGNPGSNNFSQINSTVQFRLFSSVLHNYTTPHLTATDYKKLLYWNSWAAFIGGDTAWPDSNEYWYDWNPATRTIGGRSFIHHTILGSSNWTVIEDVLGLRPRTDAKVELAPIDIGWDHAMVDNLRYRDRDLTVVWDDPADGVAHYPGVPEGYSVFLDGARAFTVDRLTKAVWDPATGQVDTTGNVLYSTGIEGVHAPADVVLTGERVVDLFQKAGADLTSAAPDLAVGGPASASYTASGSSPAAAVDGTTVSAPIWSSRGSPHAEDTVEVDLGTPRQVDDMKLYFYRDRTTTGLAEPATYRVQYHNGTAWVDVPGQARTPAIPRANYNHVRFPALTAQRLRVLMTHQSGHRTGLKELQVFRTGVVPPPVGNAAPYALATVDSSFRQAGQARLTGVVKDDALPRGALTSAWSKVSGPGSVVFADPNTPSTLATFTEPGDYQLRLTASDGERSSVSTVDVTATAIPAVANVATAATVTASYTSPWELAAAVNDGVDPPSSNDGVNRRWGTWPEQGEHWVQLEWPNPVRVNASDLYFFDDGGGVRLPASWKLQYWDGTSFVDIPGTYDVAANRYVHDDFPGVTTTRLRAVLRGETASVGVLEWQVHNEPSTVEVPRLETRQGIPPTMPATVTRVYADGTHVDSPVIWAPVSIAQVSRPGRITVPGYTTDIPRTVLATVEVRRGGQGG</sequence>
<dbReference type="Pfam" id="PF22422">
    <property type="entry name" value="MGH1-like_GH"/>
    <property type="match status" value="1"/>
</dbReference>
<reference evidence="3 4" key="1">
    <citation type="submission" date="2019-03" db="EMBL/GenBank/DDBJ databases">
        <title>Genomic Encyclopedia of Archaeal and Bacterial Type Strains, Phase II (KMG-II): from individual species to whole genera.</title>
        <authorList>
            <person name="Goeker M."/>
        </authorList>
    </citation>
    <scope>NUCLEOTIDE SEQUENCE [LARGE SCALE GENOMIC DNA]</scope>
    <source>
        <strain evidence="3 4">DSM 45499</strain>
    </source>
</reference>
<dbReference type="InterPro" id="IPR035986">
    <property type="entry name" value="PKD_dom_sf"/>
</dbReference>